<evidence type="ECO:0000256" key="2">
    <source>
        <dbReference type="ARBA" id="ARBA00022692"/>
    </source>
</evidence>
<organism evidence="6 7">
    <name type="scientific">Mucilaginibacter angelicae</name>
    <dbReference type="NCBI Taxonomy" id="869718"/>
    <lineage>
        <taxon>Bacteria</taxon>
        <taxon>Pseudomonadati</taxon>
        <taxon>Bacteroidota</taxon>
        <taxon>Sphingobacteriia</taxon>
        <taxon>Sphingobacteriales</taxon>
        <taxon>Sphingobacteriaceae</taxon>
        <taxon>Mucilaginibacter</taxon>
    </lineage>
</organism>
<gene>
    <name evidence="6" type="ORF">ACFFGT_06425</name>
</gene>
<dbReference type="InterPro" id="IPR032808">
    <property type="entry name" value="DoxX"/>
</dbReference>
<evidence type="ECO:0000256" key="4">
    <source>
        <dbReference type="ARBA" id="ARBA00023136"/>
    </source>
</evidence>
<dbReference type="InterPro" id="IPR016944">
    <property type="entry name" value="UCP030066"/>
</dbReference>
<feature type="transmembrane region" description="Helical" evidence="5">
    <location>
        <begin position="7"/>
        <end position="27"/>
    </location>
</feature>
<comment type="subcellular location">
    <subcellularLocation>
        <location evidence="1">Membrane</location>
        <topology evidence="1">Multi-pass membrane protein</topology>
    </subcellularLocation>
</comment>
<evidence type="ECO:0000313" key="7">
    <source>
        <dbReference type="Proteomes" id="UP001589828"/>
    </source>
</evidence>
<evidence type="ECO:0000256" key="3">
    <source>
        <dbReference type="ARBA" id="ARBA00022989"/>
    </source>
</evidence>
<keyword evidence="4 5" id="KW-0472">Membrane</keyword>
<dbReference type="PROSITE" id="PS51257">
    <property type="entry name" value="PROKAR_LIPOPROTEIN"/>
    <property type="match status" value="1"/>
</dbReference>
<feature type="transmembrane region" description="Helical" evidence="5">
    <location>
        <begin position="71"/>
        <end position="89"/>
    </location>
</feature>
<protein>
    <submittedName>
        <fullName evidence="6">DoxX family protein</fullName>
    </submittedName>
</protein>
<reference evidence="6 7" key="1">
    <citation type="submission" date="2024-09" db="EMBL/GenBank/DDBJ databases">
        <authorList>
            <person name="Sun Q."/>
            <person name="Mori K."/>
        </authorList>
    </citation>
    <scope>NUCLEOTIDE SEQUENCE [LARGE SCALE GENOMIC DNA]</scope>
    <source>
        <strain evidence="6 7">NCAIM B.02415</strain>
    </source>
</reference>
<name>A0ABV6L267_9SPHI</name>
<evidence type="ECO:0000313" key="6">
    <source>
        <dbReference type="EMBL" id="MFC0513824.1"/>
    </source>
</evidence>
<dbReference type="Proteomes" id="UP001589828">
    <property type="component" value="Unassembled WGS sequence"/>
</dbReference>
<dbReference type="EMBL" id="JBHLTS010000018">
    <property type="protein sequence ID" value="MFC0513824.1"/>
    <property type="molecule type" value="Genomic_DNA"/>
</dbReference>
<evidence type="ECO:0000256" key="1">
    <source>
        <dbReference type="ARBA" id="ARBA00004141"/>
    </source>
</evidence>
<keyword evidence="2 5" id="KW-0812">Transmembrane</keyword>
<accession>A0ABV6L267</accession>
<keyword evidence="7" id="KW-1185">Reference proteome</keyword>
<proteinExistence type="predicted"/>
<feature type="transmembrane region" description="Helical" evidence="5">
    <location>
        <begin position="95"/>
        <end position="114"/>
    </location>
</feature>
<comment type="caution">
    <text evidence="6">The sequence shown here is derived from an EMBL/GenBank/DDBJ whole genome shotgun (WGS) entry which is preliminary data.</text>
</comment>
<dbReference type="PIRSF" id="PIRSF030066">
    <property type="entry name" value="UCP030066"/>
    <property type="match status" value="1"/>
</dbReference>
<dbReference type="RefSeq" id="WP_377021685.1">
    <property type="nucleotide sequence ID" value="NZ_JBHLTS010000018.1"/>
</dbReference>
<keyword evidence="3 5" id="KW-1133">Transmembrane helix</keyword>
<sequence>MKTTKIFYWVLTAIVALMMAFSCYSYLSKPEMAAAFHHLGFPDYFRVELAIAKLIGAVILLVPVAARLKEWAYAGFTIVFVSAFIAHTVSGDPVANRVMPLVFLVILGGSYFLYHKRIEPGK</sequence>
<evidence type="ECO:0000256" key="5">
    <source>
        <dbReference type="SAM" id="Phobius"/>
    </source>
</evidence>
<feature type="transmembrane region" description="Helical" evidence="5">
    <location>
        <begin position="47"/>
        <end position="64"/>
    </location>
</feature>
<dbReference type="Pfam" id="PF13564">
    <property type="entry name" value="DoxX_2"/>
    <property type="match status" value="1"/>
</dbReference>